<accession>A0A7J5B334</accession>
<dbReference type="CDD" id="cd06588">
    <property type="entry name" value="PhnB_like"/>
    <property type="match status" value="1"/>
</dbReference>
<evidence type="ECO:0000313" key="2">
    <source>
        <dbReference type="EMBL" id="KAB1637465.1"/>
    </source>
</evidence>
<dbReference type="OrthoDB" id="9795306at2"/>
<keyword evidence="3" id="KW-1185">Reference proteome</keyword>
<dbReference type="Gene3D" id="3.10.180.10">
    <property type="entry name" value="2,3-Dihydroxybiphenyl 1,2-Dioxygenase, domain 1"/>
    <property type="match status" value="1"/>
</dbReference>
<dbReference type="SUPFAM" id="SSF54593">
    <property type="entry name" value="Glyoxalase/Bleomycin resistance protein/Dihydroxybiphenyl dioxygenase"/>
    <property type="match status" value="1"/>
</dbReference>
<reference evidence="2 3" key="1">
    <citation type="submission" date="2019-09" db="EMBL/GenBank/DDBJ databases">
        <title>Phylogeny of genus Pseudoclavibacter and closely related genus.</title>
        <authorList>
            <person name="Li Y."/>
        </authorList>
    </citation>
    <scope>NUCLEOTIDE SEQUENCE [LARGE SCALE GENOMIC DNA]</scope>
    <source>
        <strain evidence="2 3">THG-MD12</strain>
    </source>
</reference>
<protein>
    <submittedName>
        <fullName evidence="2">VOC family protein</fullName>
    </submittedName>
</protein>
<dbReference type="Proteomes" id="UP000490386">
    <property type="component" value="Unassembled WGS sequence"/>
</dbReference>
<dbReference type="InterPro" id="IPR028973">
    <property type="entry name" value="PhnB-like"/>
</dbReference>
<sequence>MSITTTTHLNFTGAARAALEFYAEVFGGEVSIATYAQFGTPAELPGASNVVFGRVDAPNGFRVLAYDTPGQPGQGLAGTAGETRREQGSTVTSASFFLAASGESLDEVTGYWEALSAGATVIEPLAASAWSPGFGMLRDRFGVTWVLDVAVAA</sequence>
<name>A0A7J5B334_9MICO</name>
<evidence type="ECO:0000313" key="3">
    <source>
        <dbReference type="Proteomes" id="UP000490386"/>
    </source>
</evidence>
<dbReference type="InterPro" id="IPR029068">
    <property type="entry name" value="Glyas_Bleomycin-R_OHBP_Dase"/>
</dbReference>
<dbReference type="Pfam" id="PF00903">
    <property type="entry name" value="Glyoxalase"/>
    <property type="match status" value="1"/>
</dbReference>
<dbReference type="AlphaFoldDB" id="A0A7J5B334"/>
<feature type="domain" description="Glyoxalase/fosfomycin resistance/dioxygenase" evidence="1">
    <location>
        <begin position="11"/>
        <end position="146"/>
    </location>
</feature>
<evidence type="ECO:0000259" key="1">
    <source>
        <dbReference type="Pfam" id="PF00903"/>
    </source>
</evidence>
<dbReference type="InterPro" id="IPR004360">
    <property type="entry name" value="Glyas_Fos-R_dOase_dom"/>
</dbReference>
<comment type="caution">
    <text evidence="2">The sequence shown here is derived from an EMBL/GenBank/DDBJ whole genome shotgun (WGS) entry which is preliminary data.</text>
</comment>
<dbReference type="EMBL" id="WBJX01000003">
    <property type="protein sequence ID" value="KAB1637465.1"/>
    <property type="molecule type" value="Genomic_DNA"/>
</dbReference>
<proteinExistence type="predicted"/>
<dbReference type="RefSeq" id="WP_151423678.1">
    <property type="nucleotide sequence ID" value="NZ_CANKVH010000017.1"/>
</dbReference>
<gene>
    <name evidence="2" type="ORF">F8O03_09530</name>
</gene>
<dbReference type="PANTHER" id="PTHR33990:SF1">
    <property type="entry name" value="PROTEIN YJDN"/>
    <property type="match status" value="1"/>
</dbReference>
<dbReference type="PANTHER" id="PTHR33990">
    <property type="entry name" value="PROTEIN YJDN-RELATED"/>
    <property type="match status" value="1"/>
</dbReference>
<organism evidence="2 3">
    <name type="scientific">Pseudoclavibacter terrae</name>
    <dbReference type="NCBI Taxonomy" id="1530195"/>
    <lineage>
        <taxon>Bacteria</taxon>
        <taxon>Bacillati</taxon>
        <taxon>Actinomycetota</taxon>
        <taxon>Actinomycetes</taxon>
        <taxon>Micrococcales</taxon>
        <taxon>Microbacteriaceae</taxon>
        <taxon>Pseudoclavibacter</taxon>
    </lineage>
</organism>